<dbReference type="InterPro" id="IPR019587">
    <property type="entry name" value="Polyketide_cyclase/dehydratase"/>
</dbReference>
<organism evidence="1 2">
    <name type="scientific">Kribbella voronezhensis</name>
    <dbReference type="NCBI Taxonomy" id="2512212"/>
    <lineage>
        <taxon>Bacteria</taxon>
        <taxon>Bacillati</taxon>
        <taxon>Actinomycetota</taxon>
        <taxon>Actinomycetes</taxon>
        <taxon>Propionibacteriales</taxon>
        <taxon>Kribbellaceae</taxon>
        <taxon>Kribbella</taxon>
    </lineage>
</organism>
<reference evidence="1 2" key="1">
    <citation type="submission" date="2019-03" db="EMBL/GenBank/DDBJ databases">
        <title>Genomic Encyclopedia of Type Strains, Phase III (KMG-III): the genomes of soil and plant-associated and newly described type strains.</title>
        <authorList>
            <person name="Whitman W."/>
        </authorList>
    </citation>
    <scope>NUCLEOTIDE SEQUENCE [LARGE SCALE GENOMIC DNA]</scope>
    <source>
        <strain evidence="1 2">VKM Ac-2575</strain>
    </source>
</reference>
<dbReference type="EMBL" id="SOCE01000001">
    <property type="protein sequence ID" value="TDU87505.1"/>
    <property type="molecule type" value="Genomic_DNA"/>
</dbReference>
<sequence length="155" mass="17155">MPDFEASITVDAPPDHLYALISDLPRMGEWSPECTRVTWVGSTTYAVPGARFVGYNRAGAIRWFTQGVVIDADPGRRFSFRIHFGPIQVAFWSYDLAATPTGCQITESWTDHRPVVLRRPLALVFGIRRDRNIAGIHHTLEALKTAAESPASSAS</sequence>
<gene>
    <name evidence="1" type="ORF">EV138_1028</name>
</gene>
<keyword evidence="2" id="KW-1185">Reference proteome</keyword>
<accession>A0A4R7T6Z8</accession>
<name>A0A4R7T6Z8_9ACTN</name>
<dbReference type="Pfam" id="PF10604">
    <property type="entry name" value="Polyketide_cyc2"/>
    <property type="match status" value="1"/>
</dbReference>
<dbReference type="Gene3D" id="3.30.530.20">
    <property type="match status" value="1"/>
</dbReference>
<comment type="caution">
    <text evidence="1">The sequence shown here is derived from an EMBL/GenBank/DDBJ whole genome shotgun (WGS) entry which is preliminary data.</text>
</comment>
<dbReference type="SUPFAM" id="SSF55961">
    <property type="entry name" value="Bet v1-like"/>
    <property type="match status" value="1"/>
</dbReference>
<evidence type="ECO:0000313" key="1">
    <source>
        <dbReference type="EMBL" id="TDU87505.1"/>
    </source>
</evidence>
<dbReference type="InterPro" id="IPR023393">
    <property type="entry name" value="START-like_dom_sf"/>
</dbReference>
<protein>
    <submittedName>
        <fullName evidence="1">Ribosome-associated toxin RatA of RatAB toxin-antitoxin module</fullName>
    </submittedName>
</protein>
<dbReference type="Proteomes" id="UP000295151">
    <property type="component" value="Unassembled WGS sequence"/>
</dbReference>
<dbReference type="CDD" id="cd07812">
    <property type="entry name" value="SRPBCC"/>
    <property type="match status" value="1"/>
</dbReference>
<dbReference type="RefSeq" id="WP_166678489.1">
    <property type="nucleotide sequence ID" value="NZ_SOCE01000001.1"/>
</dbReference>
<evidence type="ECO:0000313" key="2">
    <source>
        <dbReference type="Proteomes" id="UP000295151"/>
    </source>
</evidence>
<dbReference type="AlphaFoldDB" id="A0A4R7T6Z8"/>
<proteinExistence type="predicted"/>